<organism evidence="3 4">
    <name type="scientific">Paracoccus methylarcula</name>
    <dbReference type="NCBI Taxonomy" id="72022"/>
    <lineage>
        <taxon>Bacteria</taxon>
        <taxon>Pseudomonadati</taxon>
        <taxon>Pseudomonadota</taxon>
        <taxon>Alphaproteobacteria</taxon>
        <taxon>Rhodobacterales</taxon>
        <taxon>Paracoccaceae</taxon>
        <taxon>Paracoccus</taxon>
    </lineage>
</organism>
<dbReference type="AlphaFoldDB" id="A0A422QU01"/>
<dbReference type="InterPro" id="IPR027051">
    <property type="entry name" value="XdhC_Rossmann_dom"/>
</dbReference>
<evidence type="ECO:0000313" key="4">
    <source>
        <dbReference type="Proteomes" id="UP000238137"/>
    </source>
</evidence>
<dbReference type="EMBL" id="PXNQ02000011">
    <property type="protein sequence ID" value="RNF33446.1"/>
    <property type="molecule type" value="Genomic_DNA"/>
</dbReference>
<protein>
    <recommendedName>
        <fullName evidence="5">XdhC family protein</fullName>
    </recommendedName>
</protein>
<dbReference type="InterPro" id="IPR052698">
    <property type="entry name" value="MoCofactor_Util/Proc"/>
</dbReference>
<sequence>MAWDLAGDAVTFHLGIMRMEPHPQMSDMMIDPLAALRAKPGGALALLVRAEGGFPRRPGATMTLWPDGARVGRLGAGCIDADIAAHLDRPGPVTRLIYGVGGPVDLPLPCGGTVEIALLHHPDPAWLAQIADAQRNRRVGCWRLDLATGMRREVERTETGLKGDHFDLRTNPRCALHIHGEGDEAAALTAMARAAGLDCHSGPEAPAIDAQTAVVTLFHDHDRELPALRRALDSPAFYIGGLGSRRAQMARVAALREAGFGDGALARLRGPIGVIAPVREPRLLAASVLTEILAAYDQAFG</sequence>
<comment type="caution">
    <text evidence="3">The sequence shown here is derived from an EMBL/GenBank/DDBJ whole genome shotgun (WGS) entry which is preliminary data.</text>
</comment>
<accession>A0A422QU01</accession>
<evidence type="ECO:0000259" key="2">
    <source>
        <dbReference type="Pfam" id="PF13478"/>
    </source>
</evidence>
<dbReference type="Proteomes" id="UP000238137">
    <property type="component" value="Unassembled WGS sequence"/>
</dbReference>
<name>A0A422QU01_9RHOB</name>
<proteinExistence type="predicted"/>
<evidence type="ECO:0000259" key="1">
    <source>
        <dbReference type="Pfam" id="PF02625"/>
    </source>
</evidence>
<evidence type="ECO:0008006" key="5">
    <source>
        <dbReference type="Google" id="ProtNLM"/>
    </source>
</evidence>
<feature type="domain" description="XdhC Rossmann" evidence="2">
    <location>
        <begin position="176"/>
        <end position="292"/>
    </location>
</feature>
<reference evidence="3" key="1">
    <citation type="submission" date="2018-05" db="EMBL/GenBank/DDBJ databases">
        <title>Reclassification of Methylarcula marina and Methylarcula terricola as Paracoccus methylarcula sp.nov., comb.nov. and Paracoccus terricola comb.nov.</title>
        <authorList>
            <person name="Shmareva M.N."/>
            <person name="Doronina N.V."/>
            <person name="Vasilenko O.V."/>
            <person name="Tarlachkov S.V."/>
            <person name="Trotsenko Y.A."/>
        </authorList>
    </citation>
    <scope>NUCLEOTIDE SEQUENCE [LARGE SCALE GENOMIC DNA]</scope>
    <source>
        <strain evidence="3">VKM B-2159</strain>
    </source>
</reference>
<dbReference type="OrthoDB" id="9815497at2"/>
<gene>
    <name evidence="3" type="ORF">A7A09_017035</name>
</gene>
<feature type="domain" description="XdhC- CoxI" evidence="1">
    <location>
        <begin position="37"/>
        <end position="86"/>
    </location>
</feature>
<dbReference type="PANTHER" id="PTHR30388:SF4">
    <property type="entry name" value="MOLYBDENUM COFACTOR INSERTION CHAPERONE PAOD"/>
    <property type="match status" value="1"/>
</dbReference>
<dbReference type="InterPro" id="IPR003777">
    <property type="entry name" value="XdhC_CoxI"/>
</dbReference>
<dbReference type="PANTHER" id="PTHR30388">
    <property type="entry name" value="ALDEHYDE OXIDOREDUCTASE MOLYBDENUM COFACTOR ASSEMBLY PROTEIN"/>
    <property type="match status" value="1"/>
</dbReference>
<evidence type="ECO:0000313" key="3">
    <source>
        <dbReference type="EMBL" id="RNF33446.1"/>
    </source>
</evidence>
<keyword evidence="4" id="KW-1185">Reference proteome</keyword>
<dbReference type="Pfam" id="PF13478">
    <property type="entry name" value="XdhC_C"/>
    <property type="match status" value="1"/>
</dbReference>
<dbReference type="Pfam" id="PF02625">
    <property type="entry name" value="XdhC_CoxI"/>
    <property type="match status" value="1"/>
</dbReference>
<dbReference type="Gene3D" id="3.40.50.720">
    <property type="entry name" value="NAD(P)-binding Rossmann-like Domain"/>
    <property type="match status" value="1"/>
</dbReference>